<dbReference type="EMBL" id="WVUH01000023">
    <property type="protein sequence ID" value="MBO4205382.1"/>
    <property type="molecule type" value="Genomic_DNA"/>
</dbReference>
<protein>
    <submittedName>
        <fullName evidence="3">Type 2 lantipeptide synthetase LanM</fullName>
    </submittedName>
</protein>
<name>A0ABS3VLG9_MICEH</name>
<evidence type="ECO:0000313" key="3">
    <source>
        <dbReference type="EMBL" id="MBO4205382.1"/>
    </source>
</evidence>
<dbReference type="InterPro" id="IPR007822">
    <property type="entry name" value="LANC-like"/>
</dbReference>
<dbReference type="InterPro" id="IPR012341">
    <property type="entry name" value="6hp_glycosidase-like_sf"/>
</dbReference>
<organism evidence="3 4">
    <name type="scientific">Micromonospora echinofusca</name>
    <dbReference type="NCBI Taxonomy" id="47858"/>
    <lineage>
        <taxon>Bacteria</taxon>
        <taxon>Bacillati</taxon>
        <taxon>Actinomycetota</taxon>
        <taxon>Actinomycetes</taxon>
        <taxon>Micromonosporales</taxon>
        <taxon>Micromonosporaceae</taxon>
        <taxon>Micromonospora</taxon>
    </lineage>
</organism>
<gene>
    <name evidence="3" type="primary">lanM</name>
    <name evidence="3" type="ORF">GSF22_05075</name>
</gene>
<evidence type="ECO:0000313" key="4">
    <source>
        <dbReference type="Proteomes" id="UP000823521"/>
    </source>
</evidence>
<dbReference type="SUPFAM" id="SSF158745">
    <property type="entry name" value="LanC-like"/>
    <property type="match status" value="1"/>
</dbReference>
<proteinExistence type="predicted"/>
<dbReference type="InterPro" id="IPR017146">
    <property type="entry name" value="Lanti_2_LanM"/>
</dbReference>
<dbReference type="Pfam" id="PF05147">
    <property type="entry name" value="LANC_like"/>
    <property type="match status" value="1"/>
</dbReference>
<dbReference type="NCBIfam" id="TIGR03897">
    <property type="entry name" value="lanti_2_LanM"/>
    <property type="match status" value="1"/>
</dbReference>
<evidence type="ECO:0000256" key="1">
    <source>
        <dbReference type="SAM" id="MobiDB-lite"/>
    </source>
</evidence>
<dbReference type="PIRSF" id="PIRSF037228">
    <property type="entry name" value="Lant_mod_RumM"/>
    <property type="match status" value="1"/>
</dbReference>
<evidence type="ECO:0000259" key="2">
    <source>
        <dbReference type="Pfam" id="PF13575"/>
    </source>
</evidence>
<accession>A0ABS3VLG9</accession>
<comment type="caution">
    <text evidence="3">The sequence shown here is derived from an EMBL/GenBank/DDBJ whole genome shotgun (WGS) entry which is preliminary data.</text>
</comment>
<feature type="domain" description="Lantibiotic biosynthesis protein dehydration" evidence="2">
    <location>
        <begin position="243"/>
        <end position="612"/>
    </location>
</feature>
<dbReference type="InterPro" id="IPR025410">
    <property type="entry name" value="Lant_dehyd"/>
</dbReference>
<dbReference type="Proteomes" id="UP000823521">
    <property type="component" value="Unassembled WGS sequence"/>
</dbReference>
<keyword evidence="4" id="KW-1185">Reference proteome</keyword>
<reference evidence="3 4" key="1">
    <citation type="submission" date="2019-12" db="EMBL/GenBank/DDBJ databases">
        <title>Whole genome sequencing of endophytic Actinobacterium Micromonospora sp. MPMI6T.</title>
        <authorList>
            <person name="Evv R."/>
            <person name="Podile A.R."/>
        </authorList>
    </citation>
    <scope>NUCLEOTIDE SEQUENCE [LARGE SCALE GENOMIC DNA]</scope>
    <source>
        <strain evidence="3 4">MPMI6</strain>
    </source>
</reference>
<sequence>MTPTAARTTGGVQSGATLLDPDWWAGGLALHERLPIPDDSHAPSSTVMAPTRPDIPHGDHDPTATAGLADRAGQRLAQWQAAHGSALSRRLVDLGLTERGLLALLAEERAALAARTTRPAWAETVEEALRVAVPADPPPPSTDWQAAFAVPLRPFVDVAVDRLLDTADRLPPPHRVDLAAVTRQFATRLSRRLVTISARTLVAELHTRRAAGQLAGTDGRARFADFVAQLTGPAGLAGLVDGYPVLARLLAQTSRSAADAGAELLSRFTADRADLTRTLLPGADPGPLVAVDGDRGDSHDGGRSPAILHFADGRRVVYKPRDLAAETAFRAFLDWLGARSPELGLTAPAVLLRPGYGWTGYVDPRPLTSVARARTFYRRQGVLLALLHALHATDMHYENVIAHGDMPVAVDVETLFHPPSTDPAGTGDPAADLLGASVHRTGLVPLIVVGDEGIMDLSGLGGDRGATAPTGTVDWADPGTDRMRLTRRAVTFPGGLNRPRIGDTDLDPAAYRDALRDGFRRAYTTISAHLPAFRALVESCADVETRLVVRPTSAYQHLLDGSTHPDVLRDGLDRDRLLGVLWAGLAGTPALARFPAREVVALWAGDVPLFRTSPGSGEVRAAGDPRPVVRLPRSGLDTVREKLDAWGPADCRQQEWIVAATLATRHPATDAHHAGSTTHPVDGRPATAERLTDAAREIGDTLLARAVPGPDRVNWLGLELVDDRQWLVLPMGAGLAHGYLGVALFLAQLTDLTGIGRYADTARRALGAVPRLYDLLAARPELVAAIGCGGLSGLGGIAYGLARLATLLDDPELARYAGTAVDLARAAVEPARNAVDPAGTAAGWVDGTAGCLAAMSAVHVELGTTAAADLATTCADRLTELVGSDADPVGSGAAPAVTGFAVGPAGIGWALDRYAATGAGDPTRYTRAARRALRTAVAATVDRRPVPTGWCTGAAGLVPAAYRAAGPVAPPGTTVADLATRPLLDDLSLCHGELGVADTLVGLTGTGAGAGGGADPPGDGDDADPATLAAARYAGILGALARSGPRCATPDGVPTPGLLTGLAGIGYGLLRIAAPGRVPSVLLLEPTPHRSTDADPPTRSGRRCRTGDQPVGAPSASHVHHR</sequence>
<dbReference type="Gene3D" id="1.50.10.10">
    <property type="match status" value="1"/>
</dbReference>
<dbReference type="Pfam" id="PF13575">
    <property type="entry name" value="DUF4135"/>
    <property type="match status" value="1"/>
</dbReference>
<dbReference type="RefSeq" id="WP_208811563.1">
    <property type="nucleotide sequence ID" value="NZ_WVUH01000023.1"/>
</dbReference>
<dbReference type="SMART" id="SM01260">
    <property type="entry name" value="LANC_like"/>
    <property type="match status" value="1"/>
</dbReference>
<dbReference type="CDD" id="cd04792">
    <property type="entry name" value="LanM-like"/>
    <property type="match status" value="1"/>
</dbReference>
<feature type="region of interest" description="Disordered" evidence="1">
    <location>
        <begin position="35"/>
        <end position="62"/>
    </location>
</feature>
<feature type="region of interest" description="Disordered" evidence="1">
    <location>
        <begin position="1083"/>
        <end position="1122"/>
    </location>
</feature>